<evidence type="ECO:0000313" key="3">
    <source>
        <dbReference type="Proteomes" id="UP000246661"/>
    </source>
</evidence>
<keyword evidence="1" id="KW-1133">Transmembrane helix</keyword>
<keyword evidence="1" id="KW-0472">Membrane</keyword>
<dbReference type="RefSeq" id="WP_110006436.1">
    <property type="nucleotide sequence ID" value="NZ_QGTX01000001.1"/>
</dbReference>
<dbReference type="OrthoDB" id="5145566at2"/>
<proteinExistence type="predicted"/>
<name>A0A317QMZ0_9ACTN</name>
<evidence type="ECO:0000256" key="1">
    <source>
        <dbReference type="SAM" id="Phobius"/>
    </source>
</evidence>
<sequence length="141" mass="15386">MTQRSDVARVLLAGVRLTMGTAGLLAPGLVIRRLDIDPARQPGMRYPLRMFGIRTVLLGAELLTPDTRRRSHAERLAPVVHGSDTVSAFLAWQLGDLPRRAGVMATAISAVNLVLAVVTLRSRPPEPPPRRTRALLRLRSG</sequence>
<gene>
    <name evidence="2" type="ORF">JD79_03385</name>
</gene>
<accession>A0A317QMZ0</accession>
<protein>
    <recommendedName>
        <fullName evidence="4">DUF4267 domain-containing protein</fullName>
    </recommendedName>
</protein>
<dbReference type="Proteomes" id="UP000246661">
    <property type="component" value="Unassembled WGS sequence"/>
</dbReference>
<evidence type="ECO:0000313" key="2">
    <source>
        <dbReference type="EMBL" id="PWW24207.1"/>
    </source>
</evidence>
<keyword evidence="3" id="KW-1185">Reference proteome</keyword>
<dbReference type="EMBL" id="QGTX01000001">
    <property type="protein sequence ID" value="PWW24207.1"/>
    <property type="molecule type" value="Genomic_DNA"/>
</dbReference>
<organism evidence="2 3">
    <name type="scientific">Geodermatophilus normandii</name>
    <dbReference type="NCBI Taxonomy" id="1137989"/>
    <lineage>
        <taxon>Bacteria</taxon>
        <taxon>Bacillati</taxon>
        <taxon>Actinomycetota</taxon>
        <taxon>Actinomycetes</taxon>
        <taxon>Geodermatophilales</taxon>
        <taxon>Geodermatophilaceae</taxon>
        <taxon>Geodermatophilus</taxon>
    </lineage>
</organism>
<reference evidence="3" key="1">
    <citation type="submission" date="2018-05" db="EMBL/GenBank/DDBJ databases">
        <authorList>
            <person name="Klenk H.-P."/>
            <person name="Huntemann M."/>
            <person name="Clum A."/>
            <person name="Pillay M."/>
            <person name="Palaniappan K."/>
            <person name="Varghese N."/>
            <person name="Mikhailova N."/>
            <person name="Stamatis D."/>
            <person name="Reddy T."/>
            <person name="Daum C."/>
            <person name="Shapiro N."/>
            <person name="Ivanova N."/>
            <person name="Kyrpides N."/>
            <person name="Woyke T."/>
        </authorList>
    </citation>
    <scope>NUCLEOTIDE SEQUENCE [LARGE SCALE GENOMIC DNA]</scope>
    <source>
        <strain evidence="3">DSM 45417</strain>
    </source>
</reference>
<evidence type="ECO:0008006" key="4">
    <source>
        <dbReference type="Google" id="ProtNLM"/>
    </source>
</evidence>
<feature type="transmembrane region" description="Helical" evidence="1">
    <location>
        <begin position="7"/>
        <end position="26"/>
    </location>
</feature>
<dbReference type="AlphaFoldDB" id="A0A317QMZ0"/>
<keyword evidence="1" id="KW-0812">Transmembrane</keyword>
<comment type="caution">
    <text evidence="2">The sequence shown here is derived from an EMBL/GenBank/DDBJ whole genome shotgun (WGS) entry which is preliminary data.</text>
</comment>